<accession>A0A0D6EVT3</accession>
<dbReference type="OrthoDB" id="9792660at2"/>
<dbReference type="AlphaFoldDB" id="A0A0D6EVT3"/>
<reference evidence="6" key="1">
    <citation type="submission" date="2014-12" db="EMBL/GenBank/DDBJ databases">
        <authorList>
            <person name="Salcher M.M."/>
        </authorList>
    </citation>
    <scope>NUCLEOTIDE SEQUENCE [LARGE SCALE GENOMIC DNA]</scope>
    <source>
        <strain evidence="6">MMS-10A-171</strain>
    </source>
</reference>
<evidence type="ECO:0000313" key="6">
    <source>
        <dbReference type="Proteomes" id="UP000064007"/>
    </source>
</evidence>
<dbReference type="PANTHER" id="PTHR23222">
    <property type="entry name" value="PROHIBITIN"/>
    <property type="match status" value="1"/>
</dbReference>
<sequence>MKKNNEKKISLLHPYGLILFILRTLLDWFKRYSITIILVTIVISASTIVLWPKISVHVKAGEVGVIFRPLSGGVDTSALAGEGINFKFPWNSIVVYSTQIQKHELKIEIITKDLLKSIVTVAFQYEINRDTAPLVHRYVGEKYLDKVIIPTVVAITRGQISSFTSEKAFSDEIFKLQKEITVQADTGIINNISPPGTSAIRLIKISQIEIIDIQFPPDVQKSIEEKIAQRSKLEAYEYIIATELKEAERKAIEAKGIKDFQDIIQTGLTNNYLRWKGIDASSKLANSQNAKIVIFGQGTASLPIIMGDLEGSPIGKNLQKDLEKIKKMDEGVKY</sequence>
<protein>
    <submittedName>
        <fullName evidence="5">Putative SPFH domain / Band 7 family protein</fullName>
    </submittedName>
</protein>
<dbReference type="InterPro" id="IPR000163">
    <property type="entry name" value="Prohibitin"/>
</dbReference>
<organism evidence="5 6">
    <name type="scientific">Candidatus Methylopumilus planktonicus</name>
    <dbReference type="NCBI Taxonomy" id="1581557"/>
    <lineage>
        <taxon>Bacteria</taxon>
        <taxon>Pseudomonadati</taxon>
        <taxon>Pseudomonadota</taxon>
        <taxon>Betaproteobacteria</taxon>
        <taxon>Nitrosomonadales</taxon>
        <taxon>Methylophilaceae</taxon>
        <taxon>Candidatus Methylopumilus</taxon>
    </lineage>
</organism>
<dbReference type="KEGG" id="mbat:BN1208_0862"/>
<dbReference type="SUPFAM" id="SSF117892">
    <property type="entry name" value="Band 7/SPFH domain"/>
    <property type="match status" value="1"/>
</dbReference>
<dbReference type="EMBL" id="LN827929">
    <property type="protein sequence ID" value="CEZ19747.1"/>
    <property type="molecule type" value="Genomic_DNA"/>
</dbReference>
<dbReference type="PANTHER" id="PTHR23222:SF1">
    <property type="entry name" value="PROHIBITIN-2"/>
    <property type="match status" value="1"/>
</dbReference>
<keyword evidence="3" id="KW-0812">Transmembrane</keyword>
<evidence type="ECO:0000256" key="3">
    <source>
        <dbReference type="SAM" id="Phobius"/>
    </source>
</evidence>
<dbReference type="HOGENOM" id="CLU_047969_4_1_4"/>
<dbReference type="RefSeq" id="WP_046488226.1">
    <property type="nucleotide sequence ID" value="NZ_LN827929.1"/>
</dbReference>
<comment type="subcellular location">
    <subcellularLocation>
        <location evidence="1">Membrane</location>
        <topology evidence="1">Single-pass membrane protein</topology>
    </subcellularLocation>
</comment>
<keyword evidence="6" id="KW-1185">Reference proteome</keyword>
<name>A0A0D6EVT3_9PROT</name>
<evidence type="ECO:0000259" key="4">
    <source>
        <dbReference type="Pfam" id="PF01145"/>
    </source>
</evidence>
<dbReference type="Pfam" id="PF01145">
    <property type="entry name" value="Band_7"/>
    <property type="match status" value="1"/>
</dbReference>
<dbReference type="Proteomes" id="UP000064007">
    <property type="component" value="Chromosome 1"/>
</dbReference>
<evidence type="ECO:0000313" key="5">
    <source>
        <dbReference type="EMBL" id="CEZ19747.1"/>
    </source>
</evidence>
<feature type="domain" description="Band 7" evidence="4">
    <location>
        <begin position="58"/>
        <end position="246"/>
    </location>
</feature>
<evidence type="ECO:0000256" key="1">
    <source>
        <dbReference type="ARBA" id="ARBA00004167"/>
    </source>
</evidence>
<dbReference type="GO" id="GO:0016020">
    <property type="term" value="C:membrane"/>
    <property type="evidence" value="ECO:0007669"/>
    <property type="project" value="UniProtKB-SubCell"/>
</dbReference>
<dbReference type="STRING" id="1581557.BN1208_0862"/>
<feature type="transmembrane region" description="Helical" evidence="3">
    <location>
        <begin position="32"/>
        <end position="51"/>
    </location>
</feature>
<dbReference type="GO" id="GO:0007005">
    <property type="term" value="P:mitochondrion organization"/>
    <property type="evidence" value="ECO:0007669"/>
    <property type="project" value="TreeGrafter"/>
</dbReference>
<keyword evidence="3" id="KW-1133">Transmembrane helix</keyword>
<evidence type="ECO:0000256" key="2">
    <source>
        <dbReference type="ARBA" id="ARBA00023136"/>
    </source>
</evidence>
<gene>
    <name evidence="5" type="ORF">BN1208_0862</name>
</gene>
<dbReference type="InterPro" id="IPR001107">
    <property type="entry name" value="Band_7"/>
</dbReference>
<proteinExistence type="predicted"/>
<dbReference type="CDD" id="cd03401">
    <property type="entry name" value="SPFH_prohibitin"/>
    <property type="match status" value="1"/>
</dbReference>
<dbReference type="InterPro" id="IPR036013">
    <property type="entry name" value="Band_7/SPFH_dom_sf"/>
</dbReference>
<keyword evidence="2 3" id="KW-0472">Membrane</keyword>